<dbReference type="Gene3D" id="1.10.10.2910">
    <property type="match status" value="1"/>
</dbReference>
<dbReference type="PROSITE" id="PS50943">
    <property type="entry name" value="HTH_CROC1"/>
    <property type="match status" value="1"/>
</dbReference>
<accession>A0A1L7RQW0</accession>
<organism evidence="3">
    <name type="scientific">Actinomyces succiniciruminis</name>
    <dbReference type="NCBI Taxonomy" id="1522002"/>
    <lineage>
        <taxon>Bacteria</taxon>
        <taxon>Bacillati</taxon>
        <taxon>Actinomycetota</taxon>
        <taxon>Actinomycetes</taxon>
        <taxon>Actinomycetales</taxon>
        <taxon>Actinomycetaceae</taxon>
        <taxon>Actinomyces</taxon>
    </lineage>
</organism>
<evidence type="ECO:0000313" key="3">
    <source>
        <dbReference type="EMBL" id="CED91543.1"/>
    </source>
</evidence>
<sequence>MGEITPESLGLRIREARARAGISQQHLGEQVGLERTAVNKIEAGTRKVSALELSDIARALRVRMAAFFEEPVAAVVAHRSSQGLDTVDSQIDALLADLADEVRLVHSLRPLTVAALTEAWERPDSEEKAEAMAARARGLLSYDQAEPVRAIQNHLAAVGLLVFTRPLGADTADAGTILIDGLGVCLVNSTQRVGRRRLAAAHELGHFLVKDAYTVDWRVADADEPMESRLDAFARAFLLPREAVTARWTEIAERSGTRTAAVVVGSEYRVDMSTLARRLSDLGVVSASEAGDIRAVRTTQADMIEFDLHTTEELAGTTQPRAFQRAVLELVREEEISRERAADLLWGLVDVEDLPAPRPRERTAIWEYVS</sequence>
<dbReference type="InterPro" id="IPR001387">
    <property type="entry name" value="Cro/C1-type_HTH"/>
</dbReference>
<dbReference type="RefSeq" id="WP_210580421.1">
    <property type="nucleotide sequence ID" value="NZ_LK995511.1"/>
</dbReference>
<comment type="similarity">
    <text evidence="1">Belongs to the short-chain fatty acyl-CoA assimilation regulator (ScfR) family.</text>
</comment>
<evidence type="ECO:0000259" key="2">
    <source>
        <dbReference type="PROSITE" id="PS50943"/>
    </source>
</evidence>
<gene>
    <name evidence="3" type="ORF">AAM4_1711</name>
</gene>
<dbReference type="PANTHER" id="PTHR43236">
    <property type="entry name" value="ANTITOXIN HIGA1"/>
    <property type="match status" value="1"/>
</dbReference>
<dbReference type="Pfam" id="PF06114">
    <property type="entry name" value="Peptidase_M78"/>
    <property type="match status" value="1"/>
</dbReference>
<dbReference type="InterPro" id="IPR010359">
    <property type="entry name" value="IrrE_HExxH"/>
</dbReference>
<dbReference type="PANTHER" id="PTHR43236:SF1">
    <property type="entry name" value="BLL7220 PROTEIN"/>
    <property type="match status" value="1"/>
</dbReference>
<evidence type="ECO:0000256" key="1">
    <source>
        <dbReference type="ARBA" id="ARBA00007227"/>
    </source>
</evidence>
<dbReference type="SUPFAM" id="SSF47413">
    <property type="entry name" value="lambda repressor-like DNA-binding domains"/>
    <property type="match status" value="1"/>
</dbReference>
<dbReference type="Gene3D" id="1.10.260.40">
    <property type="entry name" value="lambda repressor-like DNA-binding domains"/>
    <property type="match status" value="1"/>
</dbReference>
<feature type="domain" description="HTH cro/C1-type" evidence="2">
    <location>
        <begin position="13"/>
        <end position="67"/>
    </location>
</feature>
<proteinExistence type="inferred from homology"/>
<reference evidence="3" key="1">
    <citation type="submission" date="2014-07" db="EMBL/GenBank/DDBJ databases">
        <authorList>
            <person name="Zhang J.E."/>
            <person name="Yang H."/>
            <person name="Guo J."/>
            <person name="Deng Z."/>
            <person name="Luo H."/>
            <person name="Luo M."/>
            <person name="Zhao B."/>
        </authorList>
    </citation>
    <scope>NUCLEOTIDE SEQUENCE</scope>
    <source>
        <strain evidence="3">AM4</strain>
    </source>
</reference>
<dbReference type="Pfam" id="PF01381">
    <property type="entry name" value="HTH_3"/>
    <property type="match status" value="1"/>
</dbReference>
<dbReference type="GO" id="GO:0003677">
    <property type="term" value="F:DNA binding"/>
    <property type="evidence" value="ECO:0007669"/>
    <property type="project" value="InterPro"/>
</dbReference>
<dbReference type="CDD" id="cd00093">
    <property type="entry name" value="HTH_XRE"/>
    <property type="match status" value="1"/>
</dbReference>
<dbReference type="InterPro" id="IPR010982">
    <property type="entry name" value="Lambda_DNA-bd_dom_sf"/>
</dbReference>
<dbReference type="SMART" id="SM00530">
    <property type="entry name" value="HTH_XRE"/>
    <property type="match status" value="1"/>
</dbReference>
<name>A0A1L7RQW0_9ACTO</name>
<dbReference type="InterPro" id="IPR052345">
    <property type="entry name" value="Rad_response_metalloprotease"/>
</dbReference>
<dbReference type="AlphaFoldDB" id="A0A1L7RQW0"/>
<protein>
    <submittedName>
        <fullName evidence="3">PF06114 domain protein</fullName>
    </submittedName>
</protein>
<dbReference type="EMBL" id="LK995511">
    <property type="protein sequence ID" value="CED91543.1"/>
    <property type="molecule type" value="Genomic_DNA"/>
</dbReference>